<protein>
    <submittedName>
        <fullName evidence="1">Phage coat protein</fullName>
    </submittedName>
</protein>
<reference evidence="1" key="1">
    <citation type="journal article" date="2021" name="PeerJ">
        <title>Extensive microbial diversity within the chicken gut microbiome revealed by metagenomics and culture.</title>
        <authorList>
            <person name="Gilroy R."/>
            <person name="Ravi A."/>
            <person name="Getino M."/>
            <person name="Pursley I."/>
            <person name="Horton D.L."/>
            <person name="Alikhan N.F."/>
            <person name="Baker D."/>
            <person name="Gharbi K."/>
            <person name="Hall N."/>
            <person name="Watson M."/>
            <person name="Adriaenssens E.M."/>
            <person name="Foster-Nyarko E."/>
            <person name="Jarju S."/>
            <person name="Secka A."/>
            <person name="Antonio M."/>
            <person name="Oren A."/>
            <person name="Chaudhuri R.R."/>
            <person name="La Ragione R."/>
            <person name="Hildebrand F."/>
            <person name="Pallen M.J."/>
        </authorList>
    </citation>
    <scope>NUCLEOTIDE SEQUENCE</scope>
    <source>
        <strain evidence="1">A6-441</strain>
    </source>
</reference>
<dbReference type="AlphaFoldDB" id="A0A9E2KZ09"/>
<comment type="caution">
    <text evidence="1">The sequence shown here is derived from an EMBL/GenBank/DDBJ whole genome shotgun (WGS) entry which is preliminary data.</text>
</comment>
<accession>A0A9E2KZ09</accession>
<dbReference type="Proteomes" id="UP000724657">
    <property type="component" value="Unassembled WGS sequence"/>
</dbReference>
<sequence length="396" mass="43370">MGKFDEKSFNGQAFGKYVDRIPNTKRNELIKSKAVKGNEAIRSVFSSQTGTGYATIPFYGLLDGVPVNYDGKTDIESTRTETYERGVVVIGRAKAWTEGDFSYDITGGVDFMDNVAEQIAEYWGEIDQATILSILKGIFAMTGKENLEFVNNHTLDISKESIAKSVVGPASLNTAIQKASGDHKHRFSLVIVHSAISTNLENLKLLNYLKYTDKDGIQRDLALGSWNGRLVLIDDGMPTEIKETLYVRCLATDEGALKVATPGTGQGEVAKETVATVISDVKDGEYVQHIQNAVIYTSYILGDGAFDYENIGAKVPAEMARDPKTNGGETTLYSRQRKVFAPYGISYTKKSQASNSPTDEDLENGTNWELVNNGSTSKKKCIAHKTIPIARIISRG</sequence>
<dbReference type="EMBL" id="JAHLFN010000076">
    <property type="protein sequence ID" value="MBU3843092.1"/>
    <property type="molecule type" value="Genomic_DNA"/>
</dbReference>
<reference evidence="1" key="2">
    <citation type="submission" date="2021-04" db="EMBL/GenBank/DDBJ databases">
        <authorList>
            <person name="Gilroy R."/>
        </authorList>
    </citation>
    <scope>NUCLEOTIDE SEQUENCE</scope>
    <source>
        <strain evidence="1">A6-441</strain>
    </source>
</reference>
<proteinExistence type="predicted"/>
<organism evidence="1 2">
    <name type="scientific">Candidatus Fusobacterium pullicola</name>
    <dbReference type="NCBI Taxonomy" id="2838601"/>
    <lineage>
        <taxon>Bacteria</taxon>
        <taxon>Fusobacteriati</taxon>
        <taxon>Fusobacteriota</taxon>
        <taxon>Fusobacteriia</taxon>
        <taxon>Fusobacteriales</taxon>
        <taxon>Fusobacteriaceae</taxon>
        <taxon>Fusobacterium</taxon>
    </lineage>
</organism>
<evidence type="ECO:0000313" key="2">
    <source>
        <dbReference type="Proteomes" id="UP000724657"/>
    </source>
</evidence>
<keyword evidence="1" id="KW-0167">Capsid protein</keyword>
<name>A0A9E2KZ09_9FUSO</name>
<gene>
    <name evidence="1" type="ORF">IAA47_08965</name>
</gene>
<keyword evidence="1" id="KW-0946">Virion</keyword>
<evidence type="ECO:0000313" key="1">
    <source>
        <dbReference type="EMBL" id="MBU3843092.1"/>
    </source>
</evidence>